<evidence type="ECO:0000259" key="10">
    <source>
        <dbReference type="Pfam" id="PF02463"/>
    </source>
</evidence>
<evidence type="ECO:0000313" key="12">
    <source>
        <dbReference type="Proteomes" id="UP000515292"/>
    </source>
</evidence>
<organism evidence="11 12">
    <name type="scientific">Sandaracinobacteroides saxicola</name>
    <dbReference type="NCBI Taxonomy" id="2759707"/>
    <lineage>
        <taxon>Bacteria</taxon>
        <taxon>Pseudomonadati</taxon>
        <taxon>Pseudomonadota</taxon>
        <taxon>Alphaproteobacteria</taxon>
        <taxon>Sphingomonadales</taxon>
        <taxon>Sphingosinicellaceae</taxon>
        <taxon>Sandaracinobacteroides</taxon>
    </lineage>
</organism>
<evidence type="ECO:0000256" key="4">
    <source>
        <dbReference type="ARBA" id="ARBA00022490"/>
    </source>
</evidence>
<evidence type="ECO:0000256" key="7">
    <source>
        <dbReference type="ARBA" id="ARBA00022840"/>
    </source>
</evidence>
<dbReference type="InterPro" id="IPR001238">
    <property type="entry name" value="DNA-binding_RecF"/>
</dbReference>
<keyword evidence="7 9" id="KW-0067">ATP-binding</keyword>
<dbReference type="AlphaFoldDB" id="A0A7G5IMA0"/>
<dbReference type="GO" id="GO:0005524">
    <property type="term" value="F:ATP binding"/>
    <property type="evidence" value="ECO:0007669"/>
    <property type="project" value="UniProtKB-UniRule"/>
</dbReference>
<evidence type="ECO:0000256" key="8">
    <source>
        <dbReference type="ARBA" id="ARBA00023125"/>
    </source>
</evidence>
<sequence>MTRLSLTRFRNHAASVMAPGDADVVLLTGDNGAGKTNVLEALSLLAVGRGLRGAALSDMAQAGGGGGFAVAAALGETLLGTGTAPAAPERRALRVNGAAAPLGTLNEWLALSWLTPAMDRLFVDAASARRRFLDRLTLPLRAEHATHASRYEAAMRARTRLLTEETAPDGDWLAALEAAMAAHGVALHAARVETVSALDRALDAAGEGDFPLPKLALSGWEAADEVDFAAALRRARGVDAAAGRATVGPHRTDLSVVHGGKGVAAAQASTGEQKALLSAIILAHAELVAARRGATPILLLDEATAHLDARRRAALFARLARLGAQSWVTGTDAALFDGVVAARFRVAGGAVQAA</sequence>
<dbReference type="Gene3D" id="3.40.50.300">
    <property type="entry name" value="P-loop containing nucleotide triphosphate hydrolases"/>
    <property type="match status" value="1"/>
</dbReference>
<feature type="binding site" evidence="9">
    <location>
        <begin position="29"/>
        <end position="36"/>
    </location>
    <ligand>
        <name>ATP</name>
        <dbReference type="ChEBI" id="CHEBI:30616"/>
    </ligand>
</feature>
<dbReference type="GO" id="GO:0005737">
    <property type="term" value="C:cytoplasm"/>
    <property type="evidence" value="ECO:0007669"/>
    <property type="project" value="UniProtKB-SubCell"/>
</dbReference>
<feature type="domain" description="RecF/RecN/SMC N-terminal" evidence="10">
    <location>
        <begin position="2"/>
        <end position="334"/>
    </location>
</feature>
<comment type="subcellular location">
    <subcellularLocation>
        <location evidence="1 9">Cytoplasm</location>
    </subcellularLocation>
</comment>
<evidence type="ECO:0000256" key="9">
    <source>
        <dbReference type="HAMAP-Rule" id="MF_00365"/>
    </source>
</evidence>
<evidence type="ECO:0000256" key="2">
    <source>
        <dbReference type="ARBA" id="ARBA00008016"/>
    </source>
</evidence>
<dbReference type="EMBL" id="CP059851">
    <property type="protein sequence ID" value="QMW24492.1"/>
    <property type="molecule type" value="Genomic_DNA"/>
</dbReference>
<evidence type="ECO:0000256" key="1">
    <source>
        <dbReference type="ARBA" id="ARBA00004496"/>
    </source>
</evidence>
<dbReference type="SUPFAM" id="SSF52540">
    <property type="entry name" value="P-loop containing nucleoside triphosphate hydrolases"/>
    <property type="match status" value="1"/>
</dbReference>
<dbReference type="GO" id="GO:0009432">
    <property type="term" value="P:SOS response"/>
    <property type="evidence" value="ECO:0007669"/>
    <property type="project" value="UniProtKB-UniRule"/>
</dbReference>
<keyword evidence="6 9" id="KW-0547">Nucleotide-binding</keyword>
<dbReference type="GO" id="GO:0006302">
    <property type="term" value="P:double-strand break repair"/>
    <property type="evidence" value="ECO:0007669"/>
    <property type="project" value="TreeGrafter"/>
</dbReference>
<dbReference type="GO" id="GO:0000731">
    <property type="term" value="P:DNA synthesis involved in DNA repair"/>
    <property type="evidence" value="ECO:0007669"/>
    <property type="project" value="TreeGrafter"/>
</dbReference>
<dbReference type="GO" id="GO:0006260">
    <property type="term" value="P:DNA replication"/>
    <property type="evidence" value="ECO:0007669"/>
    <property type="project" value="UniProtKB-UniRule"/>
</dbReference>
<dbReference type="Pfam" id="PF02463">
    <property type="entry name" value="SMC_N"/>
    <property type="match status" value="1"/>
</dbReference>
<dbReference type="InterPro" id="IPR003395">
    <property type="entry name" value="RecF/RecN/SMC_N"/>
</dbReference>
<dbReference type="PANTHER" id="PTHR32182:SF0">
    <property type="entry name" value="DNA REPLICATION AND REPAIR PROTEIN RECF"/>
    <property type="match status" value="1"/>
</dbReference>
<reference evidence="11 12" key="1">
    <citation type="submission" date="2020-07" db="EMBL/GenBank/DDBJ databases">
        <title>Complete genome sequence for Sandaracinobacter sp. M6.</title>
        <authorList>
            <person name="Tang Y."/>
            <person name="Liu Q."/>
            <person name="Guo Z."/>
            <person name="Lei P."/>
            <person name="Huang B."/>
        </authorList>
    </citation>
    <scope>NUCLEOTIDE SEQUENCE [LARGE SCALE GENOMIC DNA]</scope>
    <source>
        <strain evidence="11 12">M6</strain>
    </source>
</reference>
<keyword evidence="4 9" id="KW-0963">Cytoplasm</keyword>
<dbReference type="HAMAP" id="MF_00365">
    <property type="entry name" value="RecF"/>
    <property type="match status" value="1"/>
</dbReference>
<dbReference type="InterPro" id="IPR042174">
    <property type="entry name" value="RecF_2"/>
</dbReference>
<dbReference type="NCBIfam" id="TIGR00611">
    <property type="entry name" value="recf"/>
    <property type="match status" value="1"/>
</dbReference>
<name>A0A7G5IMA0_9SPHN</name>
<keyword evidence="8 9" id="KW-0238">DNA-binding</keyword>
<keyword evidence="12" id="KW-1185">Reference proteome</keyword>
<evidence type="ECO:0000313" key="11">
    <source>
        <dbReference type="EMBL" id="QMW24492.1"/>
    </source>
</evidence>
<keyword evidence="9" id="KW-0234">DNA repair</keyword>
<keyword evidence="9" id="KW-0742">SOS response</keyword>
<gene>
    <name evidence="9 11" type="primary">recF</name>
    <name evidence="11" type="ORF">H3309_02555</name>
</gene>
<proteinExistence type="inferred from homology"/>
<accession>A0A7G5IMA0</accession>
<dbReference type="PROSITE" id="PS00617">
    <property type="entry name" value="RECF_1"/>
    <property type="match status" value="1"/>
</dbReference>
<dbReference type="Proteomes" id="UP000515292">
    <property type="component" value="Chromosome"/>
</dbReference>
<dbReference type="PANTHER" id="PTHR32182">
    <property type="entry name" value="DNA REPLICATION AND REPAIR PROTEIN RECF"/>
    <property type="match status" value="1"/>
</dbReference>
<evidence type="ECO:0000256" key="3">
    <source>
        <dbReference type="ARBA" id="ARBA00020170"/>
    </source>
</evidence>
<evidence type="ECO:0000256" key="6">
    <source>
        <dbReference type="ARBA" id="ARBA00022741"/>
    </source>
</evidence>
<dbReference type="GO" id="GO:0003697">
    <property type="term" value="F:single-stranded DNA binding"/>
    <property type="evidence" value="ECO:0007669"/>
    <property type="project" value="UniProtKB-UniRule"/>
</dbReference>
<comment type="function">
    <text evidence="9">The RecF protein is involved in DNA metabolism; it is required for DNA replication and normal SOS inducibility. RecF binds preferentially to single-stranded, linear DNA. It also seems to bind ATP.</text>
</comment>
<dbReference type="Gene3D" id="1.20.1050.90">
    <property type="entry name" value="RecF/RecN/SMC, N-terminal domain"/>
    <property type="match status" value="1"/>
</dbReference>
<dbReference type="KEGG" id="sand:H3309_02555"/>
<comment type="similarity">
    <text evidence="2 9">Belongs to the RecF family.</text>
</comment>
<keyword evidence="5 9" id="KW-0235">DNA replication</keyword>
<dbReference type="InterPro" id="IPR027417">
    <property type="entry name" value="P-loop_NTPase"/>
</dbReference>
<keyword evidence="9" id="KW-0227">DNA damage</keyword>
<protein>
    <recommendedName>
        <fullName evidence="3 9">DNA replication and repair protein RecF</fullName>
    </recommendedName>
</protein>
<dbReference type="InterPro" id="IPR018078">
    <property type="entry name" value="DNA-binding_RecF_CS"/>
</dbReference>
<evidence type="ECO:0000256" key="5">
    <source>
        <dbReference type="ARBA" id="ARBA00022705"/>
    </source>
</evidence>